<dbReference type="Proteomes" id="UP000541857">
    <property type="component" value="Unassembled WGS sequence"/>
</dbReference>
<evidence type="ECO:0000259" key="1">
    <source>
        <dbReference type="PROSITE" id="PS00745"/>
    </source>
</evidence>
<keyword evidence="3" id="KW-1185">Reference proteome</keyword>
<dbReference type="InterPro" id="IPR000352">
    <property type="entry name" value="Pep_chain_release_fac_I"/>
</dbReference>
<comment type="caution">
    <text evidence="2">The sequence shown here is derived from an EMBL/GenBank/DDBJ whole genome shotgun (WGS) entry which is preliminary data.</text>
</comment>
<dbReference type="EC" id="3.1.1.29" evidence="2"/>
<gene>
    <name evidence="2" type="primary">arfB</name>
    <name evidence="2" type="ORF">H3Z82_02705</name>
</gene>
<name>A0A7W2R348_9FLAO</name>
<dbReference type="PANTHER" id="PTHR47814:SF1">
    <property type="entry name" value="PEPTIDYL-TRNA HYDROLASE ARFB"/>
    <property type="match status" value="1"/>
</dbReference>
<accession>A0A7W2R348</accession>
<dbReference type="EMBL" id="JACGLT010000002">
    <property type="protein sequence ID" value="MBA6151630.1"/>
    <property type="molecule type" value="Genomic_DNA"/>
</dbReference>
<reference evidence="2 3" key="1">
    <citation type="submission" date="2020-07" db="EMBL/GenBank/DDBJ databases">
        <title>Bacterium isolated from marine sediment.</title>
        <authorList>
            <person name="Shang D."/>
        </authorList>
    </citation>
    <scope>NUCLEOTIDE SEQUENCE [LARGE SCALE GENOMIC DNA]</scope>
    <source>
        <strain evidence="2 3">F6074</strain>
    </source>
</reference>
<proteinExistence type="predicted"/>
<dbReference type="PANTHER" id="PTHR47814">
    <property type="entry name" value="PEPTIDYL-TRNA HYDROLASE ARFB"/>
    <property type="match status" value="1"/>
</dbReference>
<organism evidence="2 3">
    <name type="scientific">Gelidibacter maritimus</name>
    <dbReference type="NCBI Taxonomy" id="2761487"/>
    <lineage>
        <taxon>Bacteria</taxon>
        <taxon>Pseudomonadati</taxon>
        <taxon>Bacteroidota</taxon>
        <taxon>Flavobacteriia</taxon>
        <taxon>Flavobacteriales</taxon>
        <taxon>Flavobacteriaceae</taxon>
        <taxon>Gelidibacter</taxon>
    </lineage>
</organism>
<dbReference type="GO" id="GO:0072344">
    <property type="term" value="P:rescue of stalled ribosome"/>
    <property type="evidence" value="ECO:0007669"/>
    <property type="project" value="TreeGrafter"/>
</dbReference>
<feature type="domain" description="Prokaryotic-type class I peptide chain release factors" evidence="1">
    <location>
        <begin position="16"/>
        <end position="32"/>
    </location>
</feature>
<dbReference type="GO" id="GO:0043022">
    <property type="term" value="F:ribosome binding"/>
    <property type="evidence" value="ECO:0007669"/>
    <property type="project" value="TreeGrafter"/>
</dbReference>
<protein>
    <submittedName>
        <fullName evidence="2">Aminoacyl-tRNA hydrolase</fullName>
        <ecNumber evidence="2">3.1.1.29</ecNumber>
    </submittedName>
</protein>
<evidence type="ECO:0000313" key="3">
    <source>
        <dbReference type="Proteomes" id="UP000541857"/>
    </source>
</evidence>
<dbReference type="Gene3D" id="3.30.160.20">
    <property type="match status" value="1"/>
</dbReference>
<dbReference type="GO" id="GO:0004045">
    <property type="term" value="F:peptidyl-tRNA hydrolase activity"/>
    <property type="evidence" value="ECO:0007669"/>
    <property type="project" value="UniProtKB-EC"/>
</dbReference>
<dbReference type="GO" id="GO:0003747">
    <property type="term" value="F:translation release factor activity"/>
    <property type="evidence" value="ECO:0007669"/>
    <property type="project" value="InterPro"/>
</dbReference>
<dbReference type="PROSITE" id="PS00745">
    <property type="entry name" value="RF_PROK_I"/>
    <property type="match status" value="1"/>
</dbReference>
<dbReference type="Pfam" id="PF00472">
    <property type="entry name" value="RF-1"/>
    <property type="match status" value="1"/>
</dbReference>
<dbReference type="SUPFAM" id="SSF110916">
    <property type="entry name" value="Peptidyl-tRNA hydrolase domain-like"/>
    <property type="match status" value="1"/>
</dbReference>
<evidence type="ECO:0000313" key="2">
    <source>
        <dbReference type="EMBL" id="MBA6151630.1"/>
    </source>
</evidence>
<keyword evidence="2" id="KW-0378">Hydrolase</keyword>
<dbReference type="AlphaFoldDB" id="A0A7W2R348"/>
<dbReference type="RefSeq" id="WP_182202354.1">
    <property type="nucleotide sequence ID" value="NZ_JACGLT010000002.1"/>
</dbReference>
<sequence>MNKEILQSELDFKAVRSSGAGGQNVNKVASKVELIFDLEASNGLTDDEKVLLQQNLKNRLTKENVLMLQCEESRSQHKNKTLVVQRFFDLIKEGLIIPKKRIATKIPRSVVRKRLKAKRKISDKKANRRPPDIE</sequence>
<dbReference type="NCBIfam" id="NF006718">
    <property type="entry name" value="PRK09256.1"/>
    <property type="match status" value="1"/>
</dbReference>